<dbReference type="Proteomes" id="UP000028534">
    <property type="component" value="Unassembled WGS sequence"/>
</dbReference>
<evidence type="ECO:0000313" key="3">
    <source>
        <dbReference type="Proteomes" id="UP000028534"/>
    </source>
</evidence>
<protein>
    <submittedName>
        <fullName evidence="2">Uncharacterized protein</fullName>
    </submittedName>
</protein>
<dbReference type="AlphaFoldDB" id="A0A084ECU4"/>
<comment type="caution">
    <text evidence="2">The sequence shown here is derived from an EMBL/GenBank/DDBJ whole genome shotgun (WGS) entry which is preliminary data.</text>
</comment>
<gene>
    <name evidence="2" type="ORF">CP98_04332</name>
</gene>
<dbReference type="PATRIC" id="fig|13690.10.peg.4458"/>
<sequence>MAYQDQDGPLTRLRERLAQALFREPAVVLFERDADDRNAPGARVDRERQPQDACA</sequence>
<accession>A0A084ECU4</accession>
<proteinExistence type="predicted"/>
<organism evidence="2 3">
    <name type="scientific">Sphingobium yanoikuyae</name>
    <name type="common">Sphingomonas yanoikuyae</name>
    <dbReference type="NCBI Taxonomy" id="13690"/>
    <lineage>
        <taxon>Bacteria</taxon>
        <taxon>Pseudomonadati</taxon>
        <taxon>Pseudomonadota</taxon>
        <taxon>Alphaproteobacteria</taxon>
        <taxon>Sphingomonadales</taxon>
        <taxon>Sphingomonadaceae</taxon>
        <taxon>Sphingobium</taxon>
    </lineage>
</organism>
<reference evidence="2 3" key="1">
    <citation type="submission" date="2014-03" db="EMBL/GenBank/DDBJ databases">
        <title>Genome sequence of Sphingobium yanoikuyae B1.</title>
        <authorList>
            <person name="Gan H.M."/>
            <person name="Gan H.Y."/>
            <person name="Savka M.A."/>
        </authorList>
    </citation>
    <scope>NUCLEOTIDE SEQUENCE [LARGE SCALE GENOMIC DNA]</scope>
    <source>
        <strain evidence="2 3">B1</strain>
    </source>
</reference>
<evidence type="ECO:0000256" key="1">
    <source>
        <dbReference type="SAM" id="MobiDB-lite"/>
    </source>
</evidence>
<feature type="region of interest" description="Disordered" evidence="1">
    <location>
        <begin position="32"/>
        <end position="55"/>
    </location>
</feature>
<dbReference type="EMBL" id="JGVR01000037">
    <property type="protein sequence ID" value="KEZ15786.1"/>
    <property type="molecule type" value="Genomic_DNA"/>
</dbReference>
<evidence type="ECO:0000313" key="2">
    <source>
        <dbReference type="EMBL" id="KEZ15786.1"/>
    </source>
</evidence>
<dbReference type="RefSeq" id="WP_202902482.1">
    <property type="nucleotide sequence ID" value="NZ_JGVR01000037.1"/>
</dbReference>
<name>A0A084ECU4_SPHYA</name>